<feature type="transmembrane region" description="Helical" evidence="1">
    <location>
        <begin position="20"/>
        <end position="38"/>
    </location>
</feature>
<keyword evidence="1" id="KW-0472">Membrane</keyword>
<dbReference type="AlphaFoldDB" id="A0A1G4IKB4"/>
<keyword evidence="1" id="KW-1133">Transmembrane helix</keyword>
<dbReference type="RefSeq" id="XP_067083441.1">
    <property type="nucleotide sequence ID" value="XM_067227340.1"/>
</dbReference>
<evidence type="ECO:0000313" key="3">
    <source>
        <dbReference type="Proteomes" id="UP000195570"/>
    </source>
</evidence>
<name>A0A1G4IKB4_TRYEQ</name>
<accession>A0A1G4IKB4</accession>
<feature type="transmembrane region" description="Helical" evidence="1">
    <location>
        <begin position="107"/>
        <end position="124"/>
    </location>
</feature>
<dbReference type="GeneID" id="92378525"/>
<feature type="transmembrane region" description="Helical" evidence="1">
    <location>
        <begin position="162"/>
        <end position="181"/>
    </location>
</feature>
<comment type="caution">
    <text evidence="2">The sequence shown here is derived from an EMBL/GenBank/DDBJ whole genome shotgun (WGS) entry which is preliminary data.</text>
</comment>
<feature type="transmembrane region" description="Helical" evidence="1">
    <location>
        <begin position="136"/>
        <end position="156"/>
    </location>
</feature>
<keyword evidence="1" id="KW-0812">Transmembrane</keyword>
<proteinExistence type="predicted"/>
<gene>
    <name evidence="2" type="ORF">TEOVI_000458500</name>
</gene>
<dbReference type="VEuPathDB" id="TriTrypDB:TEOVI_000458500"/>
<protein>
    <submittedName>
        <fullName evidence="2">Uncharacterized protein</fullName>
    </submittedName>
</protein>
<evidence type="ECO:0000256" key="1">
    <source>
        <dbReference type="SAM" id="Phobius"/>
    </source>
</evidence>
<feature type="transmembrane region" description="Helical" evidence="1">
    <location>
        <begin position="81"/>
        <end position="101"/>
    </location>
</feature>
<organism evidence="2 3">
    <name type="scientific">Trypanosoma equiperdum</name>
    <dbReference type="NCBI Taxonomy" id="5694"/>
    <lineage>
        <taxon>Eukaryota</taxon>
        <taxon>Discoba</taxon>
        <taxon>Euglenozoa</taxon>
        <taxon>Kinetoplastea</taxon>
        <taxon>Metakinetoplastina</taxon>
        <taxon>Trypanosomatida</taxon>
        <taxon>Trypanosomatidae</taxon>
        <taxon>Trypanosoma</taxon>
    </lineage>
</organism>
<reference evidence="2" key="1">
    <citation type="submission" date="2016-09" db="EMBL/GenBank/DDBJ databases">
        <authorList>
            <person name="Hebert L."/>
            <person name="Moumen B."/>
        </authorList>
    </citation>
    <scope>NUCLEOTIDE SEQUENCE [LARGE SCALE GENOMIC DNA]</scope>
    <source>
        <strain evidence="2">OVI</strain>
    </source>
</reference>
<dbReference type="EMBL" id="CZPT02001954">
    <property type="protein sequence ID" value="SCU73001.1"/>
    <property type="molecule type" value="Genomic_DNA"/>
</dbReference>
<dbReference type="Proteomes" id="UP000195570">
    <property type="component" value="Unassembled WGS sequence"/>
</dbReference>
<evidence type="ECO:0000313" key="2">
    <source>
        <dbReference type="EMBL" id="SCU73001.1"/>
    </source>
</evidence>
<feature type="transmembrane region" description="Helical" evidence="1">
    <location>
        <begin position="193"/>
        <end position="212"/>
    </location>
</feature>
<keyword evidence="3" id="KW-1185">Reference proteome</keyword>
<sequence>MTSFKDNISSERLLRGAQLASWVVVGGYGVALAYRFGFLQPIFPKSIAASLECAVEKVKSWTEPVGDSVRYAVVRRHLTQVYSIASVGMLAGALGAALFFSFPKVPIAIPVSLTVAPAALLLLLPREVMFPACRVACFLTSSFAVGCSFTPIGWVAWDSLSILMMLTASTMSGLCIPLFLTRGMASYVLSSQLLSCAATIIALTTTPPLLTSTGLNNGGATEVVRVLQRTDVNVLLVMQLMMNWGINLLHTLPTIARFVKWRGSEDELLLTVDPVKEALCICSGGAYVFWRCSQWACRRLVEGTLGAGVGGEAERRGHHATTLYDHLKSTMRSRRVVDAGATVMLVLCYVRAVSTLQKGETVKALETLRVCCARVSPISLVLTRV</sequence>